<name>A0A1F8FJ08_9BACT</name>
<dbReference type="SUPFAM" id="SSF53448">
    <property type="entry name" value="Nucleotide-diphospho-sugar transferases"/>
    <property type="match status" value="1"/>
</dbReference>
<proteinExistence type="predicted"/>
<dbReference type="EMBL" id="MGJV01000045">
    <property type="protein sequence ID" value="OGN13097.1"/>
    <property type="molecule type" value="Genomic_DNA"/>
</dbReference>
<dbReference type="Gene3D" id="3.90.550.10">
    <property type="entry name" value="Spore Coat Polysaccharide Biosynthesis Protein SpsA, Chain A"/>
    <property type="match status" value="1"/>
</dbReference>
<comment type="caution">
    <text evidence="1">The sequence shown here is derived from an EMBL/GenBank/DDBJ whole genome shotgun (WGS) entry which is preliminary data.</text>
</comment>
<sequence length="112" mass="12186">MEPVGIAHGLGLAKSFSDGKKIALILGDNIFGDDLSGAVKKFSKKEKGGLGVLKKVSDPERFIEFLMSSKPSNRLLGANIMNDIGCRYWETVDNSVPHILKGLKFCYNKGIT</sequence>
<protein>
    <recommendedName>
        <fullName evidence="3">Glucose-1-phosphate thymidylyltransferase</fullName>
    </recommendedName>
</protein>
<dbReference type="Proteomes" id="UP000176581">
    <property type="component" value="Unassembled WGS sequence"/>
</dbReference>
<accession>A0A1F8FJ08</accession>
<organism evidence="1 2">
    <name type="scientific">Candidatus Yanofskybacteria bacterium RIFCSPHIGHO2_02_FULL_43_22</name>
    <dbReference type="NCBI Taxonomy" id="1802681"/>
    <lineage>
        <taxon>Bacteria</taxon>
        <taxon>Candidatus Yanofskyibacteriota</taxon>
    </lineage>
</organism>
<dbReference type="InterPro" id="IPR029044">
    <property type="entry name" value="Nucleotide-diphossugar_trans"/>
</dbReference>
<evidence type="ECO:0000313" key="2">
    <source>
        <dbReference type="Proteomes" id="UP000176581"/>
    </source>
</evidence>
<evidence type="ECO:0008006" key="3">
    <source>
        <dbReference type="Google" id="ProtNLM"/>
    </source>
</evidence>
<reference evidence="1 2" key="1">
    <citation type="journal article" date="2016" name="Nat. Commun.">
        <title>Thousands of microbial genomes shed light on interconnected biogeochemical processes in an aquifer system.</title>
        <authorList>
            <person name="Anantharaman K."/>
            <person name="Brown C.T."/>
            <person name="Hug L.A."/>
            <person name="Sharon I."/>
            <person name="Castelle C.J."/>
            <person name="Probst A.J."/>
            <person name="Thomas B.C."/>
            <person name="Singh A."/>
            <person name="Wilkins M.J."/>
            <person name="Karaoz U."/>
            <person name="Brodie E.L."/>
            <person name="Williams K.H."/>
            <person name="Hubbard S.S."/>
            <person name="Banfield J.F."/>
        </authorList>
    </citation>
    <scope>NUCLEOTIDE SEQUENCE [LARGE SCALE GENOMIC DNA]</scope>
</reference>
<evidence type="ECO:0000313" key="1">
    <source>
        <dbReference type="EMBL" id="OGN13097.1"/>
    </source>
</evidence>
<dbReference type="AlphaFoldDB" id="A0A1F8FJ08"/>
<gene>
    <name evidence="1" type="ORF">A3J47_01245</name>
</gene>